<feature type="region of interest" description="Disordered" evidence="7">
    <location>
        <begin position="242"/>
        <end position="264"/>
    </location>
</feature>
<feature type="compositionally biased region" description="Polar residues" evidence="7">
    <location>
        <begin position="739"/>
        <end position="749"/>
    </location>
</feature>
<organism evidence="9 10">
    <name type="scientific">Pichia californica</name>
    <dbReference type="NCBI Taxonomy" id="460514"/>
    <lineage>
        <taxon>Eukaryota</taxon>
        <taxon>Fungi</taxon>
        <taxon>Dikarya</taxon>
        <taxon>Ascomycota</taxon>
        <taxon>Saccharomycotina</taxon>
        <taxon>Pichiomycetes</taxon>
        <taxon>Pichiales</taxon>
        <taxon>Pichiaceae</taxon>
        <taxon>Pichia</taxon>
    </lineage>
</organism>
<dbReference type="PANTHER" id="PTHR24205">
    <property type="entry name" value="FOUR AND A HALF LIM DOMAINS PROTEIN"/>
    <property type="match status" value="1"/>
</dbReference>
<feature type="region of interest" description="Disordered" evidence="7">
    <location>
        <begin position="363"/>
        <end position="401"/>
    </location>
</feature>
<dbReference type="Pfam" id="PF00412">
    <property type="entry name" value="LIM"/>
    <property type="match status" value="2"/>
</dbReference>
<dbReference type="CDD" id="cd09394">
    <property type="entry name" value="LIM1_Rga"/>
    <property type="match status" value="1"/>
</dbReference>
<comment type="caution">
    <text evidence="9">The sequence shown here is derived from an EMBL/GenBank/DDBJ whole genome shotgun (WGS) entry which is preliminary data.</text>
</comment>
<dbReference type="GO" id="GO:0046872">
    <property type="term" value="F:metal ion binding"/>
    <property type="evidence" value="ECO:0007669"/>
    <property type="project" value="UniProtKB-KW"/>
</dbReference>
<protein>
    <submittedName>
        <fullName evidence="9">Rho-type gtpase-activating protein</fullName>
    </submittedName>
</protein>
<name>A0A9P6WIN1_9ASCO</name>
<keyword evidence="1 5" id="KW-0479">Metal-binding</keyword>
<feature type="non-terminal residue" evidence="9">
    <location>
        <position position="819"/>
    </location>
</feature>
<dbReference type="GO" id="GO:0030695">
    <property type="term" value="F:GTPase regulator activity"/>
    <property type="evidence" value="ECO:0007669"/>
    <property type="project" value="UniProtKB-ARBA"/>
</dbReference>
<feature type="region of interest" description="Disordered" evidence="7">
    <location>
        <begin position="564"/>
        <end position="584"/>
    </location>
</feature>
<feature type="compositionally biased region" description="Low complexity" evidence="7">
    <location>
        <begin position="193"/>
        <end position="208"/>
    </location>
</feature>
<dbReference type="Gene3D" id="2.10.110.10">
    <property type="entry name" value="Cysteine Rich Protein"/>
    <property type="match status" value="2"/>
</dbReference>
<evidence type="ECO:0000313" key="9">
    <source>
        <dbReference type="EMBL" id="KAG0687657.1"/>
    </source>
</evidence>
<dbReference type="Proteomes" id="UP000697127">
    <property type="component" value="Unassembled WGS sequence"/>
</dbReference>
<dbReference type="PROSITE" id="PS00478">
    <property type="entry name" value="LIM_DOMAIN_1"/>
    <property type="match status" value="1"/>
</dbReference>
<feature type="region of interest" description="Disordered" evidence="7">
    <location>
        <begin position="730"/>
        <end position="819"/>
    </location>
</feature>
<gene>
    <name evidence="9" type="primary">RGA2</name>
    <name evidence="9" type="ORF">C6P40_002061</name>
</gene>
<dbReference type="AlphaFoldDB" id="A0A9P6WIN1"/>
<proteinExistence type="predicted"/>
<feature type="compositionally biased region" description="Polar residues" evidence="7">
    <location>
        <begin position="767"/>
        <end position="780"/>
    </location>
</feature>
<dbReference type="EMBL" id="PUHW01000232">
    <property type="protein sequence ID" value="KAG0687657.1"/>
    <property type="molecule type" value="Genomic_DNA"/>
</dbReference>
<evidence type="ECO:0000256" key="2">
    <source>
        <dbReference type="ARBA" id="ARBA00022737"/>
    </source>
</evidence>
<feature type="domain" description="LIM zinc-binding" evidence="8">
    <location>
        <begin position="17"/>
        <end position="79"/>
    </location>
</feature>
<evidence type="ECO:0000256" key="5">
    <source>
        <dbReference type="PROSITE-ProRule" id="PRU00125"/>
    </source>
</evidence>
<feature type="compositionally biased region" description="Polar residues" evidence="7">
    <location>
        <begin position="564"/>
        <end position="582"/>
    </location>
</feature>
<feature type="compositionally biased region" description="Low complexity" evidence="7">
    <location>
        <begin position="750"/>
        <end position="766"/>
    </location>
</feature>
<evidence type="ECO:0000259" key="8">
    <source>
        <dbReference type="PROSITE" id="PS50023"/>
    </source>
</evidence>
<keyword evidence="6" id="KW-0175">Coiled coil</keyword>
<dbReference type="InterPro" id="IPR001781">
    <property type="entry name" value="Znf_LIM"/>
</dbReference>
<feature type="compositionally biased region" description="Polar residues" evidence="7">
    <location>
        <begin position="797"/>
        <end position="819"/>
    </location>
</feature>
<keyword evidence="10" id="KW-1185">Reference proteome</keyword>
<dbReference type="CDD" id="cd09395">
    <property type="entry name" value="LIM2_Rga"/>
    <property type="match status" value="1"/>
</dbReference>
<dbReference type="PANTHER" id="PTHR24205:SF16">
    <property type="entry name" value="GH01042P-RELATED"/>
    <property type="match status" value="1"/>
</dbReference>
<keyword evidence="4 5" id="KW-0440">LIM domain</keyword>
<keyword evidence="2" id="KW-0677">Repeat</keyword>
<accession>A0A9P6WIN1</accession>
<reference evidence="9" key="1">
    <citation type="submission" date="2020-11" db="EMBL/GenBank/DDBJ databases">
        <title>Kefir isolates.</title>
        <authorList>
            <person name="Marcisauskas S."/>
            <person name="Kim Y."/>
            <person name="Blasche S."/>
        </authorList>
    </citation>
    <scope>NUCLEOTIDE SEQUENCE</scope>
    <source>
        <strain evidence="9">Olga-1</strain>
    </source>
</reference>
<evidence type="ECO:0000256" key="6">
    <source>
        <dbReference type="SAM" id="Coils"/>
    </source>
</evidence>
<evidence type="ECO:0000256" key="4">
    <source>
        <dbReference type="ARBA" id="ARBA00023038"/>
    </source>
</evidence>
<feature type="coiled-coil region" evidence="6">
    <location>
        <begin position="130"/>
        <end position="157"/>
    </location>
</feature>
<sequence length="819" mass="90062">MATPHSYLPSHSHSHSKDCKSCHLPITDGQAYKLGTDQWHVPCFKCSKCSKSLGVDSNFLVLGTGALVCSDCSYTCKSCGKKIYDLAILTGDLAYCADCFKCKSCNKPIDDLKYARTSKGLFCMPCHHMLMEKKKKYEKMKQKKKAREDAIKQMNENLNSGSEMTTLDISLKDTNSSTNTDLTAIDSNDSKSKSTTSVPTTSKATITTLKSPSKRNTNRDSIILKPNFNIINSSSSTFDVDDYAEPSDLRDDNGSSVYSSKEGDESIFKVDERKSSVVVSIGPSLDKVDSSPIEKLDVALGFEVKSPNIKNTSYSIFTNPDENNTSSAAVDIPTLKPNEDIFSQTYKENEVSDISIPLRSPRRSALSPVRNTTQFRTPELATPQKKQTPKENKISPSGLNRHGFIIENNEEREPDQENEAEPESFINLDETEEESLMSVTESEEHIPLDKSENPALLSPMKYNNSSKPSNDHESIGLNIQGLQTRSTSEVINSQSKSSINVSNIVSINASPSEKILNTPEQQSVLSFEDKTTPRRKQIGGLGRSLTKVFARSKHNDIKEPILEQPSTPETLKGSPSLNNFNSERGHITPRQHVRTRSDHSYVAFTTPPIPPSTKSYHSRSASESTTFDVHDQVNSTEKELQTLKTEINSLTLSKAKILKDIQLLVTQMKSLQSDITDRQKTLKDLDLQIENKRKFSNVGSDDISSSNLSNSSVNEINGYKTTLSSDNLISNDHFVSPPQIGQQQSNPLISTSPNSASASAGSNSSNFNPYNQTMGSASSQSKDKRSGFMRRIFGAHNNGTPGGQSMPNSASSIKTVGSI</sequence>
<evidence type="ECO:0000313" key="10">
    <source>
        <dbReference type="Proteomes" id="UP000697127"/>
    </source>
</evidence>
<evidence type="ECO:0000256" key="7">
    <source>
        <dbReference type="SAM" id="MobiDB-lite"/>
    </source>
</evidence>
<keyword evidence="3 5" id="KW-0862">Zinc</keyword>
<feature type="region of interest" description="Disordered" evidence="7">
    <location>
        <begin position="178"/>
        <end position="220"/>
    </location>
</feature>
<evidence type="ECO:0000256" key="1">
    <source>
        <dbReference type="ARBA" id="ARBA00022723"/>
    </source>
</evidence>
<dbReference type="PROSITE" id="PS50023">
    <property type="entry name" value="LIM_DOMAIN_2"/>
    <property type="match status" value="1"/>
</dbReference>
<evidence type="ECO:0000256" key="3">
    <source>
        <dbReference type="ARBA" id="ARBA00022833"/>
    </source>
</evidence>
<dbReference type="SMART" id="SM00132">
    <property type="entry name" value="LIM"/>
    <property type="match status" value="2"/>
</dbReference>